<evidence type="ECO:0000313" key="1">
    <source>
        <dbReference type="EMBL" id="AET59602.1"/>
    </source>
</evidence>
<evidence type="ECO:0000313" key="2">
    <source>
        <dbReference type="Proteomes" id="UP000005876"/>
    </source>
</evidence>
<proteinExistence type="predicted"/>
<dbReference type="KEGG" id="pta:HPL003_14255"/>
<protein>
    <submittedName>
        <fullName evidence="1">Uncharacterized protein</fullName>
    </submittedName>
</protein>
<reference evidence="1 2" key="3">
    <citation type="journal article" date="2012" name="J. Bacteriol.">
        <title>Genome Sequence of Paenibacillus terrae HPL-003, a Xylanase-Producing Bacterium Isolated from Soil Found in Forest Residue.</title>
        <authorList>
            <person name="Shin S.H."/>
            <person name="Kim S."/>
            <person name="Kim J.Y."/>
            <person name="Song H.Y."/>
            <person name="Cho S.J."/>
            <person name="Kim D.R."/>
            <person name="Lee K.I."/>
            <person name="Lim H.K."/>
            <person name="Park N.J."/>
            <person name="Hwang I.T."/>
            <person name="Yang K.S."/>
        </authorList>
    </citation>
    <scope>NUCLEOTIDE SEQUENCE [LARGE SCALE GENOMIC DNA]</scope>
    <source>
        <strain evidence="1 2">HPL-003</strain>
    </source>
</reference>
<dbReference type="EMBL" id="CP003107">
    <property type="protein sequence ID" value="AET59602.1"/>
    <property type="molecule type" value="Genomic_DNA"/>
</dbReference>
<dbReference type="AlphaFoldDB" id="G7W0I1"/>
<organism evidence="1 2">
    <name type="scientific">Paenibacillus terrae (strain HPL-003)</name>
    <dbReference type="NCBI Taxonomy" id="985665"/>
    <lineage>
        <taxon>Bacteria</taxon>
        <taxon>Bacillati</taxon>
        <taxon>Bacillota</taxon>
        <taxon>Bacilli</taxon>
        <taxon>Bacillales</taxon>
        <taxon>Paenibacillaceae</taxon>
        <taxon>Paenibacillus</taxon>
    </lineage>
</organism>
<reference key="2">
    <citation type="submission" date="2011-11" db="EMBL/GenBank/DDBJ databases">
        <authorList>
            <person name="Shin S.H."/>
            <person name="Kim S."/>
            <person name="Kim J.Y."/>
        </authorList>
    </citation>
    <scope>NUCLEOTIDE SEQUENCE</scope>
    <source>
        <strain>HPL-003</strain>
    </source>
</reference>
<reference evidence="2" key="1">
    <citation type="submission" date="2011-11" db="EMBL/GenBank/DDBJ databases">
        <title>Complete sequence of Paenibacillus terrae HPL-003.</title>
        <authorList>
            <person name="Shin S.H."/>
            <person name="Kim S."/>
            <person name="Kim J.Y."/>
        </authorList>
    </citation>
    <scope>NUCLEOTIDE SEQUENCE [LARGE SCALE GENOMIC DNA]</scope>
    <source>
        <strain evidence="2">HPL-003</strain>
    </source>
</reference>
<dbReference type="Proteomes" id="UP000005876">
    <property type="component" value="Chromosome"/>
</dbReference>
<sequence length="79" mass="8870">MINIFGGGNNMFNDNSRNMNGANFQGATFTGNQNFLSGNNNQSFQSGLSTETEELFEKVLEEIKRTIQDTEEQQDILKT</sequence>
<gene>
    <name evidence="1" type="ordered locus">HPL003_14255</name>
</gene>
<dbReference type="HOGENOM" id="CLU_2602775_0_0_9"/>
<accession>G7W0I1</accession>
<name>G7W0I1_PAETH</name>
<dbReference type="STRING" id="985665.HPL003_14255"/>
<dbReference type="RefSeq" id="WP_014280327.1">
    <property type="nucleotide sequence ID" value="NC_016641.1"/>
</dbReference>